<dbReference type="EMBL" id="CM026432">
    <property type="protein sequence ID" value="KAG0556751.1"/>
    <property type="molecule type" value="Genomic_DNA"/>
</dbReference>
<proteinExistence type="predicted"/>
<dbReference type="Proteomes" id="UP000822688">
    <property type="component" value="Chromosome 11"/>
</dbReference>
<sequence>MTFLGVIVGVLVVGISIETVSQLAVELLVNQQCYDPLHLATVLLRRRGIARLSFNASEFNCRLDQRGLSLSDPVCLWDGFFGII</sequence>
<accession>A0A8T0GC36</accession>
<feature type="signal peptide" evidence="1">
    <location>
        <begin position="1"/>
        <end position="22"/>
    </location>
</feature>
<organism evidence="2 3">
    <name type="scientific">Ceratodon purpureus</name>
    <name type="common">Fire moss</name>
    <name type="synonym">Dicranum purpureum</name>
    <dbReference type="NCBI Taxonomy" id="3225"/>
    <lineage>
        <taxon>Eukaryota</taxon>
        <taxon>Viridiplantae</taxon>
        <taxon>Streptophyta</taxon>
        <taxon>Embryophyta</taxon>
        <taxon>Bryophyta</taxon>
        <taxon>Bryophytina</taxon>
        <taxon>Bryopsida</taxon>
        <taxon>Dicranidae</taxon>
        <taxon>Pseudoditrichales</taxon>
        <taxon>Ditrichaceae</taxon>
        <taxon>Ceratodon</taxon>
    </lineage>
</organism>
<gene>
    <name evidence="2" type="ORF">KC19_11G076800</name>
</gene>
<evidence type="ECO:0000256" key="1">
    <source>
        <dbReference type="SAM" id="SignalP"/>
    </source>
</evidence>
<name>A0A8T0GC36_CERPU</name>
<evidence type="ECO:0008006" key="4">
    <source>
        <dbReference type="Google" id="ProtNLM"/>
    </source>
</evidence>
<reference evidence="2 3" key="1">
    <citation type="submission" date="2020-06" db="EMBL/GenBank/DDBJ databases">
        <title>WGS assembly of Ceratodon purpureus strain R40.</title>
        <authorList>
            <person name="Carey S.B."/>
            <person name="Jenkins J."/>
            <person name="Shu S."/>
            <person name="Lovell J.T."/>
            <person name="Sreedasyam A."/>
            <person name="Maumus F."/>
            <person name="Tiley G.P."/>
            <person name="Fernandez-Pozo N."/>
            <person name="Barry K."/>
            <person name="Chen C."/>
            <person name="Wang M."/>
            <person name="Lipzen A."/>
            <person name="Daum C."/>
            <person name="Saski C.A."/>
            <person name="Payton A.C."/>
            <person name="Mcbreen J.C."/>
            <person name="Conrad R.E."/>
            <person name="Kollar L.M."/>
            <person name="Olsson S."/>
            <person name="Huttunen S."/>
            <person name="Landis J.B."/>
            <person name="Wickett N.J."/>
            <person name="Johnson M.G."/>
            <person name="Rensing S.A."/>
            <person name="Grimwood J."/>
            <person name="Schmutz J."/>
            <person name="Mcdaniel S.F."/>
        </authorList>
    </citation>
    <scope>NUCLEOTIDE SEQUENCE [LARGE SCALE GENOMIC DNA]</scope>
    <source>
        <strain evidence="2 3">R40</strain>
    </source>
</reference>
<comment type="caution">
    <text evidence="2">The sequence shown here is derived from an EMBL/GenBank/DDBJ whole genome shotgun (WGS) entry which is preliminary data.</text>
</comment>
<keyword evidence="3" id="KW-1185">Reference proteome</keyword>
<evidence type="ECO:0000313" key="3">
    <source>
        <dbReference type="Proteomes" id="UP000822688"/>
    </source>
</evidence>
<dbReference type="AlphaFoldDB" id="A0A8T0GC36"/>
<protein>
    <recommendedName>
        <fullName evidence="4">Secreted protein</fullName>
    </recommendedName>
</protein>
<evidence type="ECO:0000313" key="2">
    <source>
        <dbReference type="EMBL" id="KAG0556751.1"/>
    </source>
</evidence>
<keyword evidence="1" id="KW-0732">Signal</keyword>
<feature type="chain" id="PRO_5035937395" description="Secreted protein" evidence="1">
    <location>
        <begin position="23"/>
        <end position="84"/>
    </location>
</feature>